<dbReference type="FunFam" id="3.90.70.10:FF:000031">
    <property type="entry name" value="Cathepsin B"/>
    <property type="match status" value="1"/>
</dbReference>
<dbReference type="PRINTS" id="PR00705">
    <property type="entry name" value="PAPAIN"/>
</dbReference>
<dbReference type="Proteomes" id="UP001152759">
    <property type="component" value="Chromosome 3"/>
</dbReference>
<evidence type="ECO:0000256" key="8">
    <source>
        <dbReference type="SAM" id="SignalP"/>
    </source>
</evidence>
<dbReference type="KEGG" id="btab:109032360"/>
<keyword evidence="6" id="KW-0865">Zymogen</keyword>
<evidence type="ECO:0000259" key="9">
    <source>
        <dbReference type="SMART" id="SM00645"/>
    </source>
</evidence>
<dbReference type="Gene3D" id="3.90.70.10">
    <property type="entry name" value="Cysteine proteinases"/>
    <property type="match status" value="1"/>
</dbReference>
<comment type="similarity">
    <text evidence="1">Belongs to the peptidase C1 family.</text>
</comment>
<dbReference type="PANTHER" id="PTHR12411">
    <property type="entry name" value="CYSTEINE PROTEASE FAMILY C1-RELATED"/>
    <property type="match status" value="1"/>
</dbReference>
<dbReference type="InterPro" id="IPR012599">
    <property type="entry name" value="Propeptide_C1A"/>
</dbReference>
<protein>
    <recommendedName>
        <fullName evidence="9">Peptidase C1A papain C-terminal domain-containing protein</fullName>
    </recommendedName>
</protein>
<dbReference type="InterPro" id="IPR025660">
    <property type="entry name" value="Pept_his_AS"/>
</dbReference>
<dbReference type="InterPro" id="IPR013128">
    <property type="entry name" value="Peptidase_C1A"/>
</dbReference>
<evidence type="ECO:0000256" key="6">
    <source>
        <dbReference type="ARBA" id="ARBA00023145"/>
    </source>
</evidence>
<evidence type="ECO:0000256" key="5">
    <source>
        <dbReference type="ARBA" id="ARBA00022807"/>
    </source>
</evidence>
<feature type="signal peptide" evidence="8">
    <location>
        <begin position="1"/>
        <end position="17"/>
    </location>
</feature>
<proteinExistence type="inferred from homology"/>
<sequence length="349" mass="39286">MLRSVLLLVCAVTFVSSKDHELTAFSGLLAPVATGDFGLNRQEAIINYINRKQSLWQAGKNFDDSVSEDYLRRLVSARVSEEPLPLLQVTKNVTDDDPESFDARTKWPKCPSISHIHDQGNCGSCWAVSVASVIADRTCITSDGKFTSLISAQEIMSCCKKCGWGCEGGWPTLALEFYRKHGVVTGGDFESNEGCMPYEVKPCSHRTDGKYPGCGTYNRSETPACRTKCSNPHYTIPRKQDRHFGAAPYEIGIRDVKHEISHHGPVIAIFYVYEDFFYYRSGIYTHEWGKLAGLHAVRVIGWGKENGVGYWLVTNSWNEDWGDRGLFKIKWGVDEVRFEERFIGATVRK</sequence>
<dbReference type="GO" id="GO:0004197">
    <property type="term" value="F:cysteine-type endopeptidase activity"/>
    <property type="evidence" value="ECO:0007669"/>
    <property type="project" value="InterPro"/>
</dbReference>
<feature type="chain" id="PRO_5040167231" description="Peptidase C1A papain C-terminal domain-containing protein" evidence="8">
    <location>
        <begin position="18"/>
        <end position="349"/>
    </location>
</feature>
<feature type="domain" description="Peptidase C1A papain C-terminal" evidence="9">
    <location>
        <begin position="97"/>
        <end position="346"/>
    </location>
</feature>
<dbReference type="InterPro" id="IPR038765">
    <property type="entry name" value="Papain-like_cys_pep_sf"/>
</dbReference>
<keyword evidence="4" id="KW-0378">Hydrolase</keyword>
<keyword evidence="5" id="KW-0788">Thiol protease</keyword>
<dbReference type="PROSITE" id="PS00639">
    <property type="entry name" value="THIOL_PROTEASE_HIS"/>
    <property type="match status" value="1"/>
</dbReference>
<keyword evidence="7" id="KW-1015">Disulfide bond</keyword>
<organism evidence="10 11">
    <name type="scientific">Bemisia tabaci</name>
    <name type="common">Sweetpotato whitefly</name>
    <name type="synonym">Aleurodes tabaci</name>
    <dbReference type="NCBI Taxonomy" id="7038"/>
    <lineage>
        <taxon>Eukaryota</taxon>
        <taxon>Metazoa</taxon>
        <taxon>Ecdysozoa</taxon>
        <taxon>Arthropoda</taxon>
        <taxon>Hexapoda</taxon>
        <taxon>Insecta</taxon>
        <taxon>Pterygota</taxon>
        <taxon>Neoptera</taxon>
        <taxon>Paraneoptera</taxon>
        <taxon>Hemiptera</taxon>
        <taxon>Sternorrhyncha</taxon>
        <taxon>Aleyrodoidea</taxon>
        <taxon>Aleyrodidae</taxon>
        <taxon>Aleyrodinae</taxon>
        <taxon>Bemisia</taxon>
    </lineage>
</organism>
<keyword evidence="3 8" id="KW-0732">Signal</keyword>
<dbReference type="Pfam" id="PF08127">
    <property type="entry name" value="Propeptide_C1"/>
    <property type="match status" value="1"/>
</dbReference>
<dbReference type="AlphaFoldDB" id="A0A9P0G1W6"/>
<gene>
    <name evidence="10" type="ORF">BEMITA_LOCUS6167</name>
</gene>
<evidence type="ECO:0000256" key="1">
    <source>
        <dbReference type="ARBA" id="ARBA00008455"/>
    </source>
</evidence>
<evidence type="ECO:0000256" key="2">
    <source>
        <dbReference type="ARBA" id="ARBA00022670"/>
    </source>
</evidence>
<evidence type="ECO:0000256" key="7">
    <source>
        <dbReference type="ARBA" id="ARBA00023157"/>
    </source>
</evidence>
<accession>A0A9P0G1W6</accession>
<dbReference type="InterPro" id="IPR000668">
    <property type="entry name" value="Peptidase_C1A_C"/>
</dbReference>
<evidence type="ECO:0000313" key="11">
    <source>
        <dbReference type="Proteomes" id="UP001152759"/>
    </source>
</evidence>
<evidence type="ECO:0000256" key="4">
    <source>
        <dbReference type="ARBA" id="ARBA00022801"/>
    </source>
</evidence>
<dbReference type="CDD" id="cd02620">
    <property type="entry name" value="Peptidase_C1A_CathepsinB"/>
    <property type="match status" value="1"/>
</dbReference>
<keyword evidence="2" id="KW-0645">Protease</keyword>
<evidence type="ECO:0000256" key="3">
    <source>
        <dbReference type="ARBA" id="ARBA00022729"/>
    </source>
</evidence>
<dbReference type="GO" id="GO:0006508">
    <property type="term" value="P:proteolysis"/>
    <property type="evidence" value="ECO:0007669"/>
    <property type="project" value="UniProtKB-KW"/>
</dbReference>
<keyword evidence="11" id="KW-1185">Reference proteome</keyword>
<dbReference type="SMART" id="SM00645">
    <property type="entry name" value="Pept_C1"/>
    <property type="match status" value="1"/>
</dbReference>
<reference evidence="10" key="1">
    <citation type="submission" date="2021-12" db="EMBL/GenBank/DDBJ databases">
        <authorList>
            <person name="King R."/>
        </authorList>
    </citation>
    <scope>NUCLEOTIDE SEQUENCE</scope>
</reference>
<dbReference type="SUPFAM" id="SSF54001">
    <property type="entry name" value="Cysteine proteinases"/>
    <property type="match status" value="1"/>
</dbReference>
<dbReference type="PROSITE" id="PS00139">
    <property type="entry name" value="THIOL_PROTEASE_CYS"/>
    <property type="match status" value="1"/>
</dbReference>
<evidence type="ECO:0000313" key="10">
    <source>
        <dbReference type="EMBL" id="CAH0769116.1"/>
    </source>
</evidence>
<dbReference type="EMBL" id="OU963864">
    <property type="protein sequence ID" value="CAH0769116.1"/>
    <property type="molecule type" value="Genomic_DNA"/>
</dbReference>
<dbReference type="InterPro" id="IPR000169">
    <property type="entry name" value="Pept_cys_AS"/>
</dbReference>
<name>A0A9P0G1W6_BEMTA</name>
<dbReference type="Pfam" id="PF00112">
    <property type="entry name" value="Peptidase_C1"/>
    <property type="match status" value="1"/>
</dbReference>